<reference evidence="2 3" key="1">
    <citation type="journal article" date="2019" name="Nat. Ecol. Evol.">
        <title>Megaphylogeny resolves global patterns of mushroom evolution.</title>
        <authorList>
            <person name="Varga T."/>
            <person name="Krizsan K."/>
            <person name="Foldi C."/>
            <person name="Dima B."/>
            <person name="Sanchez-Garcia M."/>
            <person name="Sanchez-Ramirez S."/>
            <person name="Szollosi G.J."/>
            <person name="Szarkandi J.G."/>
            <person name="Papp V."/>
            <person name="Albert L."/>
            <person name="Andreopoulos W."/>
            <person name="Angelini C."/>
            <person name="Antonin V."/>
            <person name="Barry K.W."/>
            <person name="Bougher N.L."/>
            <person name="Buchanan P."/>
            <person name="Buyck B."/>
            <person name="Bense V."/>
            <person name="Catcheside P."/>
            <person name="Chovatia M."/>
            <person name="Cooper J."/>
            <person name="Damon W."/>
            <person name="Desjardin D."/>
            <person name="Finy P."/>
            <person name="Geml J."/>
            <person name="Haridas S."/>
            <person name="Hughes K."/>
            <person name="Justo A."/>
            <person name="Karasinski D."/>
            <person name="Kautmanova I."/>
            <person name="Kiss B."/>
            <person name="Kocsube S."/>
            <person name="Kotiranta H."/>
            <person name="LaButti K.M."/>
            <person name="Lechner B.E."/>
            <person name="Liimatainen K."/>
            <person name="Lipzen A."/>
            <person name="Lukacs Z."/>
            <person name="Mihaltcheva S."/>
            <person name="Morgado L.N."/>
            <person name="Niskanen T."/>
            <person name="Noordeloos M.E."/>
            <person name="Ohm R.A."/>
            <person name="Ortiz-Santana B."/>
            <person name="Ovrebo C."/>
            <person name="Racz N."/>
            <person name="Riley R."/>
            <person name="Savchenko A."/>
            <person name="Shiryaev A."/>
            <person name="Soop K."/>
            <person name="Spirin V."/>
            <person name="Szebenyi C."/>
            <person name="Tomsovsky M."/>
            <person name="Tulloss R.E."/>
            <person name="Uehling J."/>
            <person name="Grigoriev I.V."/>
            <person name="Vagvolgyi C."/>
            <person name="Papp T."/>
            <person name="Martin F.M."/>
            <person name="Miettinen O."/>
            <person name="Hibbett D.S."/>
            <person name="Nagy L.G."/>
        </authorList>
    </citation>
    <scope>NUCLEOTIDE SEQUENCE [LARGE SCALE GENOMIC DNA]</scope>
    <source>
        <strain evidence="2 3">CBS 962.96</strain>
    </source>
</reference>
<dbReference type="AlphaFoldDB" id="A0A4S8LVJ0"/>
<feature type="non-terminal residue" evidence="2">
    <location>
        <position position="1"/>
    </location>
</feature>
<evidence type="ECO:0000313" key="2">
    <source>
        <dbReference type="EMBL" id="THU93649.1"/>
    </source>
</evidence>
<keyword evidence="1" id="KW-0472">Membrane</keyword>
<feature type="transmembrane region" description="Helical" evidence="1">
    <location>
        <begin position="147"/>
        <end position="168"/>
    </location>
</feature>
<accession>A0A4S8LVJ0</accession>
<proteinExistence type="predicted"/>
<evidence type="ECO:0000256" key="1">
    <source>
        <dbReference type="SAM" id="Phobius"/>
    </source>
</evidence>
<dbReference type="Proteomes" id="UP000297245">
    <property type="component" value="Unassembled WGS sequence"/>
</dbReference>
<dbReference type="OrthoDB" id="3039335at2759"/>
<organism evidence="2 3">
    <name type="scientific">Dendrothele bispora (strain CBS 962.96)</name>
    <dbReference type="NCBI Taxonomy" id="1314807"/>
    <lineage>
        <taxon>Eukaryota</taxon>
        <taxon>Fungi</taxon>
        <taxon>Dikarya</taxon>
        <taxon>Basidiomycota</taxon>
        <taxon>Agaricomycotina</taxon>
        <taxon>Agaricomycetes</taxon>
        <taxon>Agaricomycetidae</taxon>
        <taxon>Agaricales</taxon>
        <taxon>Agaricales incertae sedis</taxon>
        <taxon>Dendrothele</taxon>
    </lineage>
</organism>
<dbReference type="EMBL" id="ML179244">
    <property type="protein sequence ID" value="THU93649.1"/>
    <property type="molecule type" value="Genomic_DNA"/>
</dbReference>
<keyword evidence="3" id="KW-1185">Reference proteome</keyword>
<keyword evidence="1" id="KW-1133">Transmembrane helix</keyword>
<feature type="transmembrane region" description="Helical" evidence="1">
    <location>
        <begin position="105"/>
        <end position="122"/>
    </location>
</feature>
<evidence type="ECO:0000313" key="3">
    <source>
        <dbReference type="Proteomes" id="UP000297245"/>
    </source>
</evidence>
<name>A0A4S8LVJ0_DENBC</name>
<protein>
    <submittedName>
        <fullName evidence="2">Uncharacterized protein</fullName>
    </submittedName>
</protein>
<sequence length="312" mass="34042">GWADLLWLLELNQGFYNMATLTAVCGLNDSSESGNGWLGPPIEPRAGSERLEPLATAFPVNVMDTAEKIHSDLNIAGARMIGLHPSLKRDSKALYRNPALRKAKLYSALSLIASWIIGATPSKTGLTLTAPERTSVPSSSVSNSTKFLMAGLLFIYFSSLIYTIFRLISGTWYLERTGWVFLGDEKMDDGSKGDRAWGSRPELVLGQVDRGLGRLADWGDRQMAPKWDEPEKSQYKMGHLIDLRMGIKHRVVVTGKPNSMAVLAVHGCGITYMLLDRPTGLNTVAKKLGMANLPPFTLAVAQPHGSIRVGTS</sequence>
<feature type="non-terminal residue" evidence="2">
    <location>
        <position position="312"/>
    </location>
</feature>
<gene>
    <name evidence="2" type="ORF">K435DRAFT_571690</name>
</gene>
<keyword evidence="1" id="KW-0812">Transmembrane</keyword>